<dbReference type="AlphaFoldDB" id="A0A9Q0QTR6"/>
<comment type="caution">
    <text evidence="1">The sequence shown here is derived from an EMBL/GenBank/DDBJ whole genome shotgun (WGS) entry which is preliminary data.</text>
</comment>
<accession>A0A9Q0QTR6</accession>
<reference evidence="1" key="1">
    <citation type="journal article" date="2023" name="Plant J.">
        <title>The genome of the king protea, Protea cynaroides.</title>
        <authorList>
            <person name="Chang J."/>
            <person name="Duong T.A."/>
            <person name="Schoeman C."/>
            <person name="Ma X."/>
            <person name="Roodt D."/>
            <person name="Barker N."/>
            <person name="Li Z."/>
            <person name="Van de Peer Y."/>
            <person name="Mizrachi E."/>
        </authorList>
    </citation>
    <scope>NUCLEOTIDE SEQUENCE</scope>
    <source>
        <tissue evidence="1">Young leaves</tissue>
    </source>
</reference>
<dbReference type="Proteomes" id="UP001141806">
    <property type="component" value="Unassembled WGS sequence"/>
</dbReference>
<proteinExistence type="predicted"/>
<evidence type="ECO:0000313" key="1">
    <source>
        <dbReference type="EMBL" id="KAJ4971399.1"/>
    </source>
</evidence>
<sequence length="104" mass="11222">MKRHAVGPVQAFIENKPTLGSSNFAALARCDVIALTPSIDSHLAFSIDLYLAQSGLLQAVITSLDLMKRHEVGPIQAFVENKPTLGFSNFATLARCDVIALTPR</sequence>
<evidence type="ECO:0000313" key="2">
    <source>
        <dbReference type="Proteomes" id="UP001141806"/>
    </source>
</evidence>
<dbReference type="EMBL" id="JAMYWD010000005">
    <property type="protein sequence ID" value="KAJ4971399.1"/>
    <property type="molecule type" value="Genomic_DNA"/>
</dbReference>
<organism evidence="1 2">
    <name type="scientific">Protea cynaroides</name>
    <dbReference type="NCBI Taxonomy" id="273540"/>
    <lineage>
        <taxon>Eukaryota</taxon>
        <taxon>Viridiplantae</taxon>
        <taxon>Streptophyta</taxon>
        <taxon>Embryophyta</taxon>
        <taxon>Tracheophyta</taxon>
        <taxon>Spermatophyta</taxon>
        <taxon>Magnoliopsida</taxon>
        <taxon>Proteales</taxon>
        <taxon>Proteaceae</taxon>
        <taxon>Protea</taxon>
    </lineage>
</organism>
<protein>
    <submittedName>
        <fullName evidence="1">Uncharacterized protein</fullName>
    </submittedName>
</protein>
<keyword evidence="2" id="KW-1185">Reference proteome</keyword>
<name>A0A9Q0QTR6_9MAGN</name>
<gene>
    <name evidence="1" type="ORF">NE237_004498</name>
</gene>